<feature type="domain" description="DUF4440" evidence="2">
    <location>
        <begin position="32"/>
        <end position="138"/>
    </location>
</feature>
<dbReference type="RefSeq" id="WP_188396243.1">
    <property type="nucleotide sequence ID" value="NZ_BMCG01000004.1"/>
</dbReference>
<accession>A0A8J2ULP3</accession>
<evidence type="ECO:0000256" key="1">
    <source>
        <dbReference type="SAM" id="SignalP"/>
    </source>
</evidence>
<dbReference type="EMBL" id="BMCG01000004">
    <property type="protein sequence ID" value="GGC11900.1"/>
    <property type="molecule type" value="Genomic_DNA"/>
</dbReference>
<feature type="signal peptide" evidence="1">
    <location>
        <begin position="1"/>
        <end position="19"/>
    </location>
</feature>
<gene>
    <name evidence="3" type="ORF">GCM10007205_21270</name>
</gene>
<name>A0A8J2ULP3_9BURK</name>
<reference evidence="3" key="2">
    <citation type="submission" date="2020-09" db="EMBL/GenBank/DDBJ databases">
        <authorList>
            <person name="Sun Q."/>
            <person name="Sedlacek I."/>
        </authorList>
    </citation>
    <scope>NUCLEOTIDE SEQUENCE</scope>
    <source>
        <strain evidence="3">CCM 7086</strain>
    </source>
</reference>
<proteinExistence type="predicted"/>
<dbReference type="NCBIfam" id="TIGR02246">
    <property type="entry name" value="SgcJ/EcaC family oxidoreductase"/>
    <property type="match status" value="1"/>
</dbReference>
<dbReference type="Proteomes" id="UP000620266">
    <property type="component" value="Unassembled WGS sequence"/>
</dbReference>
<evidence type="ECO:0000313" key="4">
    <source>
        <dbReference type="Proteomes" id="UP000620266"/>
    </source>
</evidence>
<keyword evidence="1" id="KW-0732">Signal</keyword>
<organism evidence="3 4">
    <name type="scientific">Oxalicibacterium flavum</name>
    <dbReference type="NCBI Taxonomy" id="179467"/>
    <lineage>
        <taxon>Bacteria</taxon>
        <taxon>Pseudomonadati</taxon>
        <taxon>Pseudomonadota</taxon>
        <taxon>Betaproteobacteria</taxon>
        <taxon>Burkholderiales</taxon>
        <taxon>Oxalobacteraceae</taxon>
        <taxon>Oxalicibacterium</taxon>
    </lineage>
</organism>
<reference evidence="3" key="1">
    <citation type="journal article" date="2014" name="Int. J. Syst. Evol. Microbiol.">
        <title>Complete genome sequence of Corynebacterium casei LMG S-19264T (=DSM 44701T), isolated from a smear-ripened cheese.</title>
        <authorList>
            <consortium name="US DOE Joint Genome Institute (JGI-PGF)"/>
            <person name="Walter F."/>
            <person name="Albersmeier A."/>
            <person name="Kalinowski J."/>
            <person name="Ruckert C."/>
        </authorList>
    </citation>
    <scope>NUCLEOTIDE SEQUENCE</scope>
    <source>
        <strain evidence="3">CCM 7086</strain>
    </source>
</reference>
<feature type="chain" id="PRO_5035314620" description="DUF4440 domain-containing protein" evidence="1">
    <location>
        <begin position="20"/>
        <end position="150"/>
    </location>
</feature>
<dbReference type="SUPFAM" id="SSF54427">
    <property type="entry name" value="NTF2-like"/>
    <property type="match status" value="1"/>
</dbReference>
<evidence type="ECO:0000259" key="2">
    <source>
        <dbReference type="Pfam" id="PF14534"/>
    </source>
</evidence>
<dbReference type="Pfam" id="PF14534">
    <property type="entry name" value="DUF4440"/>
    <property type="match status" value="1"/>
</dbReference>
<sequence>MKKLLCFLCLSTLSALLFAQPATTSSADVQAITSLVDRHQQARMARDAATIRNLLTEDVDQLVSSGEWRRGIDGALSGMQRSSTQNPGGSTLTVETVRLLDSNTAIADARYELPNSDGSLRRMWSTFVAVRKDGEWKITAIRNMEPSGYR</sequence>
<dbReference type="Gene3D" id="3.10.450.50">
    <property type="match status" value="1"/>
</dbReference>
<dbReference type="InterPro" id="IPR011944">
    <property type="entry name" value="Steroid_delta5-4_isomerase"/>
</dbReference>
<evidence type="ECO:0000313" key="3">
    <source>
        <dbReference type="EMBL" id="GGC11900.1"/>
    </source>
</evidence>
<keyword evidence="4" id="KW-1185">Reference proteome</keyword>
<comment type="caution">
    <text evidence="3">The sequence shown here is derived from an EMBL/GenBank/DDBJ whole genome shotgun (WGS) entry which is preliminary data.</text>
</comment>
<dbReference type="InterPro" id="IPR032710">
    <property type="entry name" value="NTF2-like_dom_sf"/>
</dbReference>
<dbReference type="AlphaFoldDB" id="A0A8J2ULP3"/>
<dbReference type="InterPro" id="IPR027843">
    <property type="entry name" value="DUF4440"/>
</dbReference>
<protein>
    <recommendedName>
        <fullName evidence="2">DUF4440 domain-containing protein</fullName>
    </recommendedName>
</protein>